<proteinExistence type="predicted"/>
<evidence type="ECO:0000313" key="2">
    <source>
        <dbReference type="Proteomes" id="UP001153331"/>
    </source>
</evidence>
<dbReference type="EMBL" id="JAPHNI010000189">
    <property type="protein sequence ID" value="KAJ8114511.1"/>
    <property type="molecule type" value="Genomic_DNA"/>
</dbReference>
<accession>A0ACC2IH40</accession>
<reference evidence="1" key="1">
    <citation type="submission" date="2022-11" db="EMBL/GenBank/DDBJ databases">
        <title>Genome Sequence of Boeremia exigua.</title>
        <authorList>
            <person name="Buettner E."/>
        </authorList>
    </citation>
    <scope>NUCLEOTIDE SEQUENCE</scope>
    <source>
        <strain evidence="1">CU02</strain>
    </source>
</reference>
<evidence type="ECO:0000313" key="1">
    <source>
        <dbReference type="EMBL" id="KAJ8114511.1"/>
    </source>
</evidence>
<keyword evidence="2" id="KW-1185">Reference proteome</keyword>
<protein>
    <submittedName>
        <fullName evidence="1">Uncharacterized protein</fullName>
    </submittedName>
</protein>
<name>A0ACC2IH40_9PLEO</name>
<sequence length="718" mass="78771">MASRMEQDSNSNPTSNISRQRRPISPRTTATNASTTATTSDNAGTSLSWVVGNNPQELRSRKNMTTVRKRAMRAFLETNNKGPRKTKKPVDQQQHVSVGSIGTQLDTESQTADVTTAASKDGTEDRVVKAGVSTVPRFTQHPTAQVSTVHVLEPGPIVIPSRTHDHGERLPYDRTQTPLFVSLGEGVDPFRTMFQSSYKVVSVERMKFLCARFFGTYAMGQKWIPTVLSAPHTYLSTLVCASAHLDAILERSTESQETLALRQEVMHLIDRNILYPTKQVDDLNITALVQLIVSEIIGRREIALKFHAKGIRAMFEQRGGLSQLGLNGYLASTITWNMLEAAILSESKPEDVYLEYGTAHSTRRPAYPLTATIPESPIYRPRQHFETLKRSKACTKQTFELLGDVHAMLELFLNPTKSLRRDSNTLLSYYNDILTKYPPISRAQKPTRNDYRYEAVRITAVLQATAIMHRIPLSSALSRGSNILPRNTWPMYSFPPASAGDIPPASPASPTNTRHDSTASMYASSLAPEEAANSYFDQARSSISSSNPSISSSVSRPSFSSIATSRSSQSSSTGAYPPISRPKLSTSTTYPSEYNPFSAATAQDSSTAALLDLKAVLDSSNMSECWQDMAGVLLWIGLTIGAASHKSENLVLKRWYSALSMRASILLSFEHPEAINATMLKMGQLVEALGEANAASPLEVTGGLSRQDSAAPGKKRRV</sequence>
<organism evidence="1 2">
    <name type="scientific">Boeremia exigua</name>
    <dbReference type="NCBI Taxonomy" id="749465"/>
    <lineage>
        <taxon>Eukaryota</taxon>
        <taxon>Fungi</taxon>
        <taxon>Dikarya</taxon>
        <taxon>Ascomycota</taxon>
        <taxon>Pezizomycotina</taxon>
        <taxon>Dothideomycetes</taxon>
        <taxon>Pleosporomycetidae</taxon>
        <taxon>Pleosporales</taxon>
        <taxon>Pleosporineae</taxon>
        <taxon>Didymellaceae</taxon>
        <taxon>Boeremia</taxon>
    </lineage>
</organism>
<dbReference type="Proteomes" id="UP001153331">
    <property type="component" value="Unassembled WGS sequence"/>
</dbReference>
<comment type="caution">
    <text evidence="1">The sequence shown here is derived from an EMBL/GenBank/DDBJ whole genome shotgun (WGS) entry which is preliminary data.</text>
</comment>
<gene>
    <name evidence="1" type="ORF">OPT61_g3618</name>
</gene>